<proteinExistence type="predicted"/>
<keyword evidence="1" id="KW-0472">Membrane</keyword>
<keyword evidence="1" id="KW-0812">Transmembrane</keyword>
<dbReference type="EMBL" id="BARU01013404">
    <property type="protein sequence ID" value="GAH36460.1"/>
    <property type="molecule type" value="Genomic_DNA"/>
</dbReference>
<sequence>MIFLEGMFTVYFAAIILMCWTVLYKSNPLSKSMSHLSLGLMLAWWMKGCIDSLIKDVLVPASQGNLMRITVLILGLLMFARYYEGIAFTSKWPLAILAGIGTAIASRGA</sequence>
<accession>X1FVB9</accession>
<reference evidence="2" key="1">
    <citation type="journal article" date="2014" name="Front. Microbiol.">
        <title>High frequency of phylogenetically diverse reductive dehalogenase-homologous genes in deep subseafloor sedimentary metagenomes.</title>
        <authorList>
            <person name="Kawai M."/>
            <person name="Futagami T."/>
            <person name="Toyoda A."/>
            <person name="Takaki Y."/>
            <person name="Nishi S."/>
            <person name="Hori S."/>
            <person name="Arai W."/>
            <person name="Tsubouchi T."/>
            <person name="Morono Y."/>
            <person name="Uchiyama I."/>
            <person name="Ito T."/>
            <person name="Fujiyama A."/>
            <person name="Inagaki F."/>
            <person name="Takami H."/>
        </authorList>
    </citation>
    <scope>NUCLEOTIDE SEQUENCE</scope>
    <source>
        <strain evidence="2">Expedition CK06-06</strain>
    </source>
</reference>
<feature type="transmembrane region" description="Helical" evidence="1">
    <location>
        <begin position="6"/>
        <end position="24"/>
    </location>
</feature>
<feature type="non-terminal residue" evidence="2">
    <location>
        <position position="109"/>
    </location>
</feature>
<evidence type="ECO:0000256" key="1">
    <source>
        <dbReference type="SAM" id="Phobius"/>
    </source>
</evidence>
<gene>
    <name evidence="2" type="ORF">S03H2_24230</name>
</gene>
<keyword evidence="1" id="KW-1133">Transmembrane helix</keyword>
<comment type="caution">
    <text evidence="2">The sequence shown here is derived from an EMBL/GenBank/DDBJ whole genome shotgun (WGS) entry which is preliminary data.</text>
</comment>
<feature type="transmembrane region" description="Helical" evidence="1">
    <location>
        <begin position="66"/>
        <end position="83"/>
    </location>
</feature>
<name>X1FVB9_9ZZZZ</name>
<protein>
    <submittedName>
        <fullName evidence="2">Uncharacterized protein</fullName>
    </submittedName>
</protein>
<evidence type="ECO:0000313" key="2">
    <source>
        <dbReference type="EMBL" id="GAH36460.1"/>
    </source>
</evidence>
<dbReference type="AlphaFoldDB" id="X1FVB9"/>
<organism evidence="2">
    <name type="scientific">marine sediment metagenome</name>
    <dbReference type="NCBI Taxonomy" id="412755"/>
    <lineage>
        <taxon>unclassified sequences</taxon>
        <taxon>metagenomes</taxon>
        <taxon>ecological metagenomes</taxon>
    </lineage>
</organism>